<feature type="transmembrane region" description="Helical" evidence="2">
    <location>
        <begin position="182"/>
        <end position="201"/>
    </location>
</feature>
<dbReference type="InterPro" id="IPR011723">
    <property type="entry name" value="Znf/thioredoxin_put"/>
</dbReference>
<evidence type="ECO:0000313" key="5">
    <source>
        <dbReference type="Proteomes" id="UP000050786"/>
    </source>
</evidence>
<feature type="domain" description="Zinc finger/thioredoxin putative" evidence="3">
    <location>
        <begin position="1"/>
        <end position="36"/>
    </location>
</feature>
<feature type="compositionally biased region" description="Basic and acidic residues" evidence="1">
    <location>
        <begin position="162"/>
        <end position="176"/>
    </location>
</feature>
<gene>
    <name evidence="4" type="ORF">RUM4293_02439</name>
</gene>
<proteinExistence type="predicted"/>
<keyword evidence="2" id="KW-1133">Transmembrane helix</keyword>
<dbReference type="Pfam" id="PF13717">
    <property type="entry name" value="Zn_ribbon_4"/>
    <property type="match status" value="1"/>
</dbReference>
<dbReference type="AlphaFoldDB" id="A0A0P1E4P9"/>
<evidence type="ECO:0000313" key="4">
    <source>
        <dbReference type="EMBL" id="CUH43544.1"/>
    </source>
</evidence>
<dbReference type="Proteomes" id="UP000050786">
    <property type="component" value="Unassembled WGS sequence"/>
</dbReference>
<organism evidence="4 5">
    <name type="scientific">Ruegeria atlantica</name>
    <dbReference type="NCBI Taxonomy" id="81569"/>
    <lineage>
        <taxon>Bacteria</taxon>
        <taxon>Pseudomonadati</taxon>
        <taxon>Pseudomonadota</taxon>
        <taxon>Alphaproteobacteria</taxon>
        <taxon>Rhodobacterales</taxon>
        <taxon>Roseobacteraceae</taxon>
        <taxon>Ruegeria</taxon>
    </lineage>
</organism>
<feature type="region of interest" description="Disordered" evidence="1">
    <location>
        <begin position="41"/>
        <end position="118"/>
    </location>
</feature>
<keyword evidence="2" id="KW-0812">Transmembrane</keyword>
<protein>
    <submittedName>
        <fullName evidence="4">Family finger-like domain protein</fullName>
    </submittedName>
</protein>
<feature type="region of interest" description="Disordered" evidence="1">
    <location>
        <begin position="158"/>
        <end position="178"/>
    </location>
</feature>
<feature type="compositionally biased region" description="Basic and acidic residues" evidence="1">
    <location>
        <begin position="97"/>
        <end position="113"/>
    </location>
</feature>
<dbReference type="EMBL" id="CYPS01000036">
    <property type="protein sequence ID" value="CUH43544.1"/>
    <property type="molecule type" value="Genomic_DNA"/>
</dbReference>
<evidence type="ECO:0000256" key="1">
    <source>
        <dbReference type="SAM" id="MobiDB-lite"/>
    </source>
</evidence>
<name>A0A0P1E4P9_9RHOB</name>
<dbReference type="RefSeq" id="WP_058273549.1">
    <property type="nucleotide sequence ID" value="NZ_CYPS01000036.1"/>
</dbReference>
<keyword evidence="2" id="KW-0472">Membrane</keyword>
<keyword evidence="5" id="KW-1185">Reference proteome</keyword>
<accession>A0A0P1E4P9</accession>
<sequence>MRLTCPNCGAQYEVPDEVIPEEGRDVQCSNCEKTWFQAKYPETASEPVKPEPPADEPAAKAETPEIVAKPVEEPKSEPEPAAASSTGNIDPAVANILKEEAAREADLRAHEGGSLETQTDLALDAPPEVEKAAKDLIATETAKDFGQKDALPDVEAINSSLRSDDPLPKLDEDMPPPRKSGGFRRGFLLILIVGVILLLIYSNSQKISEAMPQADPVLNSYVSLVDQARLWLEAQTGSGTSQN</sequence>
<reference evidence="5" key="1">
    <citation type="submission" date="2015-09" db="EMBL/GenBank/DDBJ databases">
        <authorList>
            <person name="Rodrigo-Torres L."/>
            <person name="Arahal D.R."/>
        </authorList>
    </citation>
    <scope>NUCLEOTIDE SEQUENCE [LARGE SCALE GENOMIC DNA]</scope>
    <source>
        <strain evidence="5">CECT 4293</strain>
    </source>
</reference>
<evidence type="ECO:0000259" key="3">
    <source>
        <dbReference type="Pfam" id="PF13717"/>
    </source>
</evidence>
<evidence type="ECO:0000256" key="2">
    <source>
        <dbReference type="SAM" id="Phobius"/>
    </source>
</evidence>
<dbReference type="NCBIfam" id="TIGR02098">
    <property type="entry name" value="MJ0042_CXXC"/>
    <property type="match status" value="1"/>
</dbReference>